<organism evidence="12 13">
    <name type="scientific">Aromatoleum toluolicum</name>
    <dbReference type="NCBI Taxonomy" id="90060"/>
    <lineage>
        <taxon>Bacteria</taxon>
        <taxon>Pseudomonadati</taxon>
        <taxon>Pseudomonadota</taxon>
        <taxon>Betaproteobacteria</taxon>
        <taxon>Rhodocyclales</taxon>
        <taxon>Rhodocyclaceae</taxon>
        <taxon>Aromatoleum</taxon>
    </lineage>
</organism>
<evidence type="ECO:0000256" key="5">
    <source>
        <dbReference type="ARBA" id="ARBA00022946"/>
    </source>
</evidence>
<dbReference type="InterPro" id="IPR050215">
    <property type="entry name" value="Thiolase-like_sf_Thiolase"/>
</dbReference>
<evidence type="ECO:0000256" key="7">
    <source>
        <dbReference type="ARBA" id="ARBA00023140"/>
    </source>
</evidence>
<dbReference type="NCBIfam" id="TIGR01930">
    <property type="entry name" value="AcCoA-C-Actrans"/>
    <property type="match status" value="1"/>
</dbReference>
<comment type="caution">
    <text evidence="12">The sequence shown here is derived from an EMBL/GenBank/DDBJ whole genome shotgun (WGS) entry which is preliminary data.</text>
</comment>
<evidence type="ECO:0000256" key="4">
    <source>
        <dbReference type="ARBA" id="ARBA00022832"/>
    </source>
</evidence>
<dbReference type="SUPFAM" id="SSF53901">
    <property type="entry name" value="Thiolase-like"/>
    <property type="match status" value="2"/>
</dbReference>
<dbReference type="EMBL" id="WTVS01000073">
    <property type="protein sequence ID" value="NMG00350.1"/>
    <property type="molecule type" value="Genomic_DNA"/>
</dbReference>
<evidence type="ECO:0000256" key="8">
    <source>
        <dbReference type="ARBA" id="ARBA00023315"/>
    </source>
</evidence>
<dbReference type="Pfam" id="PF00108">
    <property type="entry name" value="Thiolase_N"/>
    <property type="match status" value="1"/>
</dbReference>
<dbReference type="InterPro" id="IPR002155">
    <property type="entry name" value="Thiolase"/>
</dbReference>
<evidence type="ECO:0000259" key="10">
    <source>
        <dbReference type="Pfam" id="PF00108"/>
    </source>
</evidence>
<comment type="subcellular location">
    <subcellularLocation>
        <location evidence="1">Peroxisome</location>
    </subcellularLocation>
</comment>
<dbReference type="EC" id="2.3.1.16" evidence="12"/>
<dbReference type="InterPro" id="IPR020617">
    <property type="entry name" value="Thiolase_C"/>
</dbReference>
<dbReference type="PANTHER" id="PTHR43853:SF8">
    <property type="entry name" value="3-KETOACYL-COA THIOLASE, PEROXISOMAL"/>
    <property type="match status" value="1"/>
</dbReference>
<protein>
    <submittedName>
        <fullName evidence="12">Acetyl-CoA C-acyltransferase</fullName>
        <ecNumber evidence="12">2.3.1.16</ecNumber>
    </submittedName>
</protein>
<dbReference type="Proteomes" id="UP000634522">
    <property type="component" value="Unassembled WGS sequence"/>
</dbReference>
<accession>A0ABX1NM82</accession>
<evidence type="ECO:0000313" key="12">
    <source>
        <dbReference type="EMBL" id="NMG00350.1"/>
    </source>
</evidence>
<dbReference type="InterPro" id="IPR020616">
    <property type="entry name" value="Thiolase_N"/>
</dbReference>
<evidence type="ECO:0000256" key="9">
    <source>
        <dbReference type="RuleBase" id="RU003557"/>
    </source>
</evidence>
<sequence length="400" mass="42110">MSEAVIVSTARTALTKSFRGSFNDTEAPVLGGHVVRAVVELAGVEPEAVEDVIMGAAVQQGTQAYNIGRLCAYTGGLPDSVPGMALDRMCASGLMTIGVAAKNILAGEMKIAVAGGVESLSLTQTKHKNTYRAQSEAVKALVPAAYIPMLETAEIVSSRYGITRAAQDEFSLQSQQRTAAAQAAGLFDEEIVPLAARRLLFDKEGKPTGHEDVTALRDECNRASTTLEDLAKLQPVFKDGQWVRQGEYITAGNASQLSDGASAALVMSRAEAERRGIAPLGAYRGIAVAGCAPDEMGIGPVFAIPKLLDRFGLRVSDIGLWEINEAFACQVLYSRDKLGIPNDRLNVNGGAIAIGHPFGMSGARMVGHALLEGRRRGVKYVVVSMCIGGGMGAAGLFEVL</sequence>
<dbReference type="Pfam" id="PF02803">
    <property type="entry name" value="Thiolase_C"/>
    <property type="match status" value="1"/>
</dbReference>
<evidence type="ECO:0000256" key="3">
    <source>
        <dbReference type="ARBA" id="ARBA00022679"/>
    </source>
</evidence>
<evidence type="ECO:0000256" key="6">
    <source>
        <dbReference type="ARBA" id="ARBA00023098"/>
    </source>
</evidence>
<evidence type="ECO:0000256" key="2">
    <source>
        <dbReference type="ARBA" id="ARBA00010982"/>
    </source>
</evidence>
<proteinExistence type="inferred from homology"/>
<keyword evidence="7" id="KW-0576">Peroxisome</keyword>
<name>A0ABX1NM82_9RHOO</name>
<dbReference type="Gene3D" id="3.40.47.10">
    <property type="match status" value="1"/>
</dbReference>
<evidence type="ECO:0000259" key="11">
    <source>
        <dbReference type="Pfam" id="PF02803"/>
    </source>
</evidence>
<keyword evidence="5" id="KW-0809">Transit peptide</keyword>
<dbReference type="PIRSF" id="PIRSF000429">
    <property type="entry name" value="Ac-CoA_Ac_transf"/>
    <property type="match status" value="1"/>
</dbReference>
<gene>
    <name evidence="12" type="ORF">GPA27_23515</name>
</gene>
<dbReference type="InterPro" id="IPR020613">
    <property type="entry name" value="Thiolase_CS"/>
</dbReference>
<evidence type="ECO:0000256" key="1">
    <source>
        <dbReference type="ARBA" id="ARBA00004275"/>
    </source>
</evidence>
<dbReference type="GO" id="GO:0003988">
    <property type="term" value="F:acetyl-CoA C-acyltransferase activity"/>
    <property type="evidence" value="ECO:0007669"/>
    <property type="project" value="UniProtKB-EC"/>
</dbReference>
<keyword evidence="4" id="KW-0276">Fatty acid metabolism</keyword>
<dbReference type="InterPro" id="IPR016039">
    <property type="entry name" value="Thiolase-like"/>
</dbReference>
<feature type="domain" description="Thiolase N-terminal" evidence="10">
    <location>
        <begin position="5"/>
        <end position="269"/>
    </location>
</feature>
<feature type="domain" description="Thiolase C-terminal" evidence="11">
    <location>
        <begin position="279"/>
        <end position="398"/>
    </location>
</feature>
<keyword evidence="6" id="KW-0443">Lipid metabolism</keyword>
<keyword evidence="3 9" id="KW-0808">Transferase</keyword>
<dbReference type="RefSeq" id="WP_169142876.1">
    <property type="nucleotide sequence ID" value="NZ_WTVS01000073.1"/>
</dbReference>
<keyword evidence="8 9" id="KW-0012">Acyltransferase</keyword>
<comment type="similarity">
    <text evidence="2 9">Belongs to the thiolase-like superfamily. Thiolase family.</text>
</comment>
<reference evidence="12 13" key="1">
    <citation type="submission" date="2019-12" db="EMBL/GenBank/DDBJ databases">
        <title>Comparative genomics gives insights into the taxonomy of the Azoarcus-Aromatoleum group and reveals separate origins of nif in the plant-associated Azoarcus and non-plant-associated Aromatoleum sub-groups.</title>
        <authorList>
            <person name="Lafos M."/>
            <person name="Maluk M."/>
            <person name="Batista M."/>
            <person name="Junghare M."/>
            <person name="Carmona M."/>
            <person name="Faoro H."/>
            <person name="Cruz L.M."/>
            <person name="Battistoni F."/>
            <person name="De Souza E."/>
            <person name="Pedrosa F."/>
            <person name="Chen W.-M."/>
            <person name="Poole P.S."/>
            <person name="Dixon R.A."/>
            <person name="James E.K."/>
        </authorList>
    </citation>
    <scope>NUCLEOTIDE SEQUENCE [LARGE SCALE GENOMIC DNA]</scope>
    <source>
        <strain evidence="12 13">T</strain>
    </source>
</reference>
<evidence type="ECO:0000313" key="13">
    <source>
        <dbReference type="Proteomes" id="UP000634522"/>
    </source>
</evidence>
<dbReference type="CDD" id="cd00751">
    <property type="entry name" value="thiolase"/>
    <property type="match status" value="1"/>
</dbReference>
<dbReference type="PANTHER" id="PTHR43853">
    <property type="entry name" value="3-KETOACYL-COA THIOLASE, PEROXISOMAL"/>
    <property type="match status" value="1"/>
</dbReference>
<dbReference type="PROSITE" id="PS00737">
    <property type="entry name" value="THIOLASE_2"/>
    <property type="match status" value="1"/>
</dbReference>
<keyword evidence="13" id="KW-1185">Reference proteome</keyword>